<comment type="caution">
    <text evidence="1">The sequence shown here is derived from an EMBL/GenBank/DDBJ whole genome shotgun (WGS) entry which is preliminary data.</text>
</comment>
<evidence type="ECO:0000313" key="1">
    <source>
        <dbReference type="EMBL" id="KAK3926174.1"/>
    </source>
</evidence>
<sequence>MHTYEGVIKPSIHTASEFARQMTQKFNHVYWNFDAEELNSNRKPINRKHAMSRAGPRRVLHSDLARHCRPGQAGPLQQAKQARQASQGLKQKQLVRACLGACMKQCTRCLIRNDE</sequence>
<protein>
    <submittedName>
        <fullName evidence="1">30S ribosomal protein S4</fullName>
    </submittedName>
</protein>
<keyword evidence="1" id="KW-0687">Ribonucleoprotein</keyword>
<dbReference type="Proteomes" id="UP001219518">
    <property type="component" value="Unassembled WGS sequence"/>
</dbReference>
<dbReference type="EMBL" id="JAHWGI010001243">
    <property type="protein sequence ID" value="KAK3926174.1"/>
    <property type="molecule type" value="Genomic_DNA"/>
</dbReference>
<reference evidence="1" key="1">
    <citation type="submission" date="2021-07" db="EMBL/GenBank/DDBJ databases">
        <authorList>
            <person name="Catto M.A."/>
            <person name="Jacobson A."/>
            <person name="Kennedy G."/>
            <person name="Labadie P."/>
            <person name="Hunt B.G."/>
            <person name="Srinivasan R."/>
        </authorList>
    </citation>
    <scope>NUCLEOTIDE SEQUENCE</scope>
    <source>
        <strain evidence="1">PL_HMW_Pooled</strain>
        <tissue evidence="1">Head</tissue>
    </source>
</reference>
<reference evidence="1" key="2">
    <citation type="journal article" date="2023" name="BMC Genomics">
        <title>Pest status, molecular evolution, and epigenetic factors derived from the genome assembly of Frankliniella fusca, a thysanopteran phytovirus vector.</title>
        <authorList>
            <person name="Catto M.A."/>
            <person name="Labadie P.E."/>
            <person name="Jacobson A.L."/>
            <person name="Kennedy G.G."/>
            <person name="Srinivasan R."/>
            <person name="Hunt B.G."/>
        </authorList>
    </citation>
    <scope>NUCLEOTIDE SEQUENCE</scope>
    <source>
        <strain evidence="1">PL_HMW_Pooled</strain>
    </source>
</reference>
<keyword evidence="2" id="KW-1185">Reference proteome</keyword>
<dbReference type="AlphaFoldDB" id="A0AAE1HRR0"/>
<accession>A0AAE1HRR0</accession>
<evidence type="ECO:0000313" key="2">
    <source>
        <dbReference type="Proteomes" id="UP001219518"/>
    </source>
</evidence>
<gene>
    <name evidence="1" type="ORF">KUF71_014423</name>
</gene>
<name>A0AAE1HRR0_9NEOP</name>
<keyword evidence="1" id="KW-0689">Ribosomal protein</keyword>
<proteinExistence type="predicted"/>
<organism evidence="1 2">
    <name type="scientific">Frankliniella fusca</name>
    <dbReference type="NCBI Taxonomy" id="407009"/>
    <lineage>
        <taxon>Eukaryota</taxon>
        <taxon>Metazoa</taxon>
        <taxon>Ecdysozoa</taxon>
        <taxon>Arthropoda</taxon>
        <taxon>Hexapoda</taxon>
        <taxon>Insecta</taxon>
        <taxon>Pterygota</taxon>
        <taxon>Neoptera</taxon>
        <taxon>Paraneoptera</taxon>
        <taxon>Thysanoptera</taxon>
        <taxon>Terebrantia</taxon>
        <taxon>Thripoidea</taxon>
        <taxon>Thripidae</taxon>
        <taxon>Frankliniella</taxon>
    </lineage>
</organism>
<dbReference type="GO" id="GO:0005840">
    <property type="term" value="C:ribosome"/>
    <property type="evidence" value="ECO:0007669"/>
    <property type="project" value="UniProtKB-KW"/>
</dbReference>